<protein>
    <submittedName>
        <fullName evidence="5">Helix-turn-helix transcriptional regulator</fullName>
    </submittedName>
</protein>
<accession>A0ABX2D972</accession>
<dbReference type="Gene3D" id="1.10.10.60">
    <property type="entry name" value="Homeodomain-like"/>
    <property type="match status" value="1"/>
</dbReference>
<dbReference type="PROSITE" id="PS00041">
    <property type="entry name" value="HTH_ARAC_FAMILY_1"/>
    <property type="match status" value="1"/>
</dbReference>
<dbReference type="EMBL" id="JABMKV010000001">
    <property type="protein sequence ID" value="NQX30605.1"/>
    <property type="molecule type" value="Genomic_DNA"/>
</dbReference>
<dbReference type="Pfam" id="PF12833">
    <property type="entry name" value="HTH_18"/>
    <property type="match status" value="1"/>
</dbReference>
<dbReference type="InterPro" id="IPR020449">
    <property type="entry name" value="Tscrpt_reg_AraC-type_HTH"/>
</dbReference>
<dbReference type="PANTHER" id="PTHR47893">
    <property type="entry name" value="REGULATORY PROTEIN PCHR"/>
    <property type="match status" value="1"/>
</dbReference>
<evidence type="ECO:0000256" key="2">
    <source>
        <dbReference type="ARBA" id="ARBA00023125"/>
    </source>
</evidence>
<evidence type="ECO:0000259" key="4">
    <source>
        <dbReference type="PROSITE" id="PS01124"/>
    </source>
</evidence>
<evidence type="ECO:0000256" key="1">
    <source>
        <dbReference type="ARBA" id="ARBA00023015"/>
    </source>
</evidence>
<gene>
    <name evidence="5" type="ORF">HQN85_02650</name>
</gene>
<proteinExistence type="predicted"/>
<dbReference type="InterPro" id="IPR053142">
    <property type="entry name" value="PchR_regulatory_protein"/>
</dbReference>
<dbReference type="Proteomes" id="UP000762110">
    <property type="component" value="Unassembled WGS sequence"/>
</dbReference>
<evidence type="ECO:0000313" key="5">
    <source>
        <dbReference type="EMBL" id="NQX30605.1"/>
    </source>
</evidence>
<keyword evidence="1" id="KW-0805">Transcription regulation</keyword>
<dbReference type="InterPro" id="IPR009057">
    <property type="entry name" value="Homeodomain-like_sf"/>
</dbReference>
<dbReference type="InterPro" id="IPR018060">
    <property type="entry name" value="HTH_AraC"/>
</dbReference>
<dbReference type="InterPro" id="IPR018062">
    <property type="entry name" value="HTH_AraC-typ_CS"/>
</dbReference>
<keyword evidence="6" id="KW-1185">Reference proteome</keyword>
<name>A0ABX2D972_9SPHI</name>
<dbReference type="PRINTS" id="PR00032">
    <property type="entry name" value="HTHARAC"/>
</dbReference>
<comment type="caution">
    <text evidence="5">The sequence shown here is derived from an EMBL/GenBank/DDBJ whole genome shotgun (WGS) entry which is preliminary data.</text>
</comment>
<dbReference type="SMART" id="SM00342">
    <property type="entry name" value="HTH_ARAC"/>
    <property type="match status" value="1"/>
</dbReference>
<dbReference type="PANTHER" id="PTHR47893:SF1">
    <property type="entry name" value="REGULATORY PROTEIN PCHR"/>
    <property type="match status" value="1"/>
</dbReference>
<dbReference type="PROSITE" id="PS01124">
    <property type="entry name" value="HTH_ARAC_FAMILY_2"/>
    <property type="match status" value="1"/>
</dbReference>
<organism evidence="5 6">
    <name type="scientific">Pedobacter boryungensis</name>
    <dbReference type="NCBI Taxonomy" id="869962"/>
    <lineage>
        <taxon>Bacteria</taxon>
        <taxon>Pseudomonadati</taxon>
        <taxon>Bacteroidota</taxon>
        <taxon>Sphingobacteriia</taxon>
        <taxon>Sphingobacteriales</taxon>
        <taxon>Sphingobacteriaceae</taxon>
        <taxon>Pedobacter</taxon>
    </lineage>
</organism>
<keyword evidence="3" id="KW-0804">Transcription</keyword>
<sequence length="318" mass="35709">MYQITGSNFSELITREFTSDVLSKQSFGEMASVFECKTNSLRAADFDILRFSASFDEQLEVTDFIDTSHVSMHFQLSGYSNASISGLDGDKPMQQGRFNVFNCVDPVSSFVFPRQKKYEYICVGLKPSFFNGILEKCGDGYSQLLERSIERKGFSLFTDGVGSSLAQLEVLRLLHKSPVSDGLMNEYLKSKVSELVLLSLDGWLTNNSKKESWSAADLEKLQAVKEYLDKEYLLPVSLEGLARKFLLNEFKLKKGFRMQFGSTVFGHIHSLRMHHASLLLESGGLRVGEVAAIVGYTSDSSFIRSFRNFYGTPPGKTR</sequence>
<evidence type="ECO:0000313" key="6">
    <source>
        <dbReference type="Proteomes" id="UP000762110"/>
    </source>
</evidence>
<dbReference type="SUPFAM" id="SSF46689">
    <property type="entry name" value="Homeodomain-like"/>
    <property type="match status" value="1"/>
</dbReference>
<feature type="domain" description="HTH araC/xylS-type" evidence="4">
    <location>
        <begin position="222"/>
        <end position="318"/>
    </location>
</feature>
<evidence type="ECO:0000256" key="3">
    <source>
        <dbReference type="ARBA" id="ARBA00023163"/>
    </source>
</evidence>
<keyword evidence="2" id="KW-0238">DNA-binding</keyword>
<dbReference type="RefSeq" id="WP_173268792.1">
    <property type="nucleotide sequence ID" value="NZ_JABMKV010000001.1"/>
</dbReference>
<reference evidence="5 6" key="1">
    <citation type="submission" date="2020-05" db="EMBL/GenBank/DDBJ databases">
        <title>Description of Pedobacter foliorum sp. nov.</title>
        <authorList>
            <person name="Qi S."/>
            <person name="Carlier A."/>
            <person name="Cnockaert M."/>
            <person name="Vandamme P."/>
        </authorList>
    </citation>
    <scope>NUCLEOTIDE SEQUENCE [LARGE SCALE GENOMIC DNA]</scope>
    <source>
        <strain evidence="5 6">LMG 31300</strain>
    </source>
</reference>